<evidence type="ECO:0000313" key="2">
    <source>
        <dbReference type="Proteomes" id="UP000095380"/>
    </source>
</evidence>
<dbReference type="Proteomes" id="UP000095380">
    <property type="component" value="Unassembled WGS sequence"/>
</dbReference>
<dbReference type="Pfam" id="PF12784">
    <property type="entry name" value="PDDEXK_2"/>
    <property type="match status" value="1"/>
</dbReference>
<proteinExistence type="predicted"/>
<dbReference type="GeneID" id="93137788"/>
<reference evidence="1 2" key="1">
    <citation type="submission" date="2015-09" db="EMBL/GenBank/DDBJ databases">
        <authorList>
            <consortium name="Pathogen Informatics"/>
        </authorList>
    </citation>
    <scope>NUCLEOTIDE SEQUENCE [LARGE SCALE GENOMIC DNA]</scope>
    <source>
        <strain evidence="1 2">2789STDY5608851</strain>
    </source>
</reference>
<organism evidence="1 2">
    <name type="scientific">Dorea longicatena</name>
    <dbReference type="NCBI Taxonomy" id="88431"/>
    <lineage>
        <taxon>Bacteria</taxon>
        <taxon>Bacillati</taxon>
        <taxon>Bacillota</taxon>
        <taxon>Clostridia</taxon>
        <taxon>Lachnospirales</taxon>
        <taxon>Lachnospiraceae</taxon>
        <taxon>Dorea</taxon>
    </lineage>
</organism>
<dbReference type="EMBL" id="CYYM01000001">
    <property type="protein sequence ID" value="CUN43567.1"/>
    <property type="molecule type" value="Genomic_DNA"/>
</dbReference>
<sequence length="279" mass="32413">MNNTNLLKTGFVNERFRYYEKLVAELTMMSDMFMRNVLNILECAEYVLRVITENDDLELTEVVVQKDYKNLQGRSAVLDCVAVNGRKEIYDIEVQQEKAGAGPKRLRYHSSIIDAHSLFAGEDFEKLPESKVIFIVDEEVENEVAPILHIKRTVRETGRDYNDKSEIIYINARMKENTDLGRLMHDFHCTKAEDMYSKVLAERVRVLKETQEGVEIMCKEMDKIYKAGELIGEERGKEKGKYETAMKLLELGAREDMIAEAVGHSVEEIKRWKNDMKRQ</sequence>
<evidence type="ECO:0000313" key="1">
    <source>
        <dbReference type="EMBL" id="CUN43567.1"/>
    </source>
</evidence>
<dbReference type="RefSeq" id="WP_006428209.1">
    <property type="nucleotide sequence ID" value="NZ_CAXSPU010000006.1"/>
</dbReference>
<name>A0A173WYE3_9FIRM</name>
<protein>
    <submittedName>
        <fullName evidence="1">PD-(D/E)XK nuclease family transposase</fullName>
    </submittedName>
</protein>
<gene>
    <name evidence="1" type="ORF">ERS852408_00298</name>
</gene>
<accession>A0A173WYE3</accession>
<dbReference type="AlphaFoldDB" id="A0A173WYE3"/>